<evidence type="ECO:0000259" key="11">
    <source>
        <dbReference type="PROSITE" id="PS50885"/>
    </source>
</evidence>
<dbReference type="EC" id="2.7.13.3" evidence="3"/>
<evidence type="ECO:0000313" key="12">
    <source>
        <dbReference type="EMBL" id="SDK77815.1"/>
    </source>
</evidence>
<dbReference type="InterPro" id="IPR004358">
    <property type="entry name" value="Sig_transdc_His_kin-like_C"/>
</dbReference>
<dbReference type="InterPro" id="IPR003594">
    <property type="entry name" value="HATPase_dom"/>
</dbReference>
<evidence type="ECO:0000259" key="10">
    <source>
        <dbReference type="PROSITE" id="PS50109"/>
    </source>
</evidence>
<protein>
    <recommendedName>
        <fullName evidence="3">histidine kinase</fullName>
        <ecNumber evidence="3">2.7.13.3</ecNumber>
    </recommendedName>
</protein>
<evidence type="ECO:0000256" key="2">
    <source>
        <dbReference type="ARBA" id="ARBA00004651"/>
    </source>
</evidence>
<keyword evidence="9" id="KW-0067">ATP-binding</keyword>
<dbReference type="PANTHER" id="PTHR44936">
    <property type="entry name" value="SENSOR PROTEIN CREC"/>
    <property type="match status" value="1"/>
</dbReference>
<dbReference type="InterPro" id="IPR050980">
    <property type="entry name" value="2C_sensor_his_kinase"/>
</dbReference>
<dbReference type="Pfam" id="PF16750">
    <property type="entry name" value="HK_sensor"/>
    <property type="match status" value="1"/>
</dbReference>
<dbReference type="STRING" id="376427.SAMN04487954_1323"/>
<dbReference type="Gene3D" id="3.30.450.170">
    <property type="entry name" value="Two-component histidine kinase, sensor domain"/>
    <property type="match status" value="1"/>
</dbReference>
<dbReference type="Proteomes" id="UP000198525">
    <property type="component" value="Unassembled WGS sequence"/>
</dbReference>
<dbReference type="AlphaFoldDB" id="A0A1G9EP84"/>
<evidence type="ECO:0000256" key="9">
    <source>
        <dbReference type="ARBA" id="ARBA00022840"/>
    </source>
</evidence>
<evidence type="ECO:0000256" key="1">
    <source>
        <dbReference type="ARBA" id="ARBA00000085"/>
    </source>
</evidence>
<dbReference type="PRINTS" id="PR00344">
    <property type="entry name" value="BCTRLSENSOR"/>
</dbReference>
<dbReference type="InterPro" id="IPR005467">
    <property type="entry name" value="His_kinase_dom"/>
</dbReference>
<dbReference type="CDD" id="cd06225">
    <property type="entry name" value="HAMP"/>
    <property type="match status" value="1"/>
</dbReference>
<evidence type="ECO:0000313" key="13">
    <source>
        <dbReference type="Proteomes" id="UP000198525"/>
    </source>
</evidence>
<dbReference type="SUPFAM" id="SSF47384">
    <property type="entry name" value="Homodimeric domain of signal transducing histidine kinase"/>
    <property type="match status" value="1"/>
</dbReference>
<evidence type="ECO:0000256" key="7">
    <source>
        <dbReference type="ARBA" id="ARBA00022741"/>
    </source>
</evidence>
<dbReference type="SMART" id="SM00387">
    <property type="entry name" value="HATPase_c"/>
    <property type="match status" value="1"/>
</dbReference>
<keyword evidence="13" id="KW-1185">Reference proteome</keyword>
<dbReference type="GO" id="GO:0005886">
    <property type="term" value="C:plasma membrane"/>
    <property type="evidence" value="ECO:0007669"/>
    <property type="project" value="UniProtKB-SubCell"/>
</dbReference>
<dbReference type="GO" id="GO:0000155">
    <property type="term" value="F:phosphorelay sensor kinase activity"/>
    <property type="evidence" value="ECO:0007669"/>
    <property type="project" value="InterPro"/>
</dbReference>
<evidence type="ECO:0000256" key="5">
    <source>
        <dbReference type="ARBA" id="ARBA00022553"/>
    </source>
</evidence>
<feature type="domain" description="HAMP" evidence="11">
    <location>
        <begin position="173"/>
        <end position="228"/>
    </location>
</feature>
<gene>
    <name evidence="12" type="ORF">SAMN04487954_1323</name>
</gene>
<dbReference type="InterPro" id="IPR036097">
    <property type="entry name" value="HisK_dim/P_sf"/>
</dbReference>
<keyword evidence="6" id="KW-0808">Transferase</keyword>
<dbReference type="EMBL" id="FNES01000032">
    <property type="protein sequence ID" value="SDK77815.1"/>
    <property type="molecule type" value="Genomic_DNA"/>
</dbReference>
<dbReference type="InterPro" id="IPR003661">
    <property type="entry name" value="HisK_dim/P_dom"/>
</dbReference>
<comment type="catalytic activity">
    <reaction evidence="1">
        <text>ATP + protein L-histidine = ADP + protein N-phospho-L-histidine.</text>
        <dbReference type="EC" id="2.7.13.3"/>
    </reaction>
</comment>
<dbReference type="SMART" id="SM00388">
    <property type="entry name" value="HisKA"/>
    <property type="match status" value="1"/>
</dbReference>
<dbReference type="CDD" id="cd00082">
    <property type="entry name" value="HisKA"/>
    <property type="match status" value="1"/>
</dbReference>
<dbReference type="PANTHER" id="PTHR44936:SF10">
    <property type="entry name" value="SENSOR PROTEIN RSTB"/>
    <property type="match status" value="1"/>
</dbReference>
<dbReference type="GO" id="GO:0005524">
    <property type="term" value="F:ATP binding"/>
    <property type="evidence" value="ECO:0007669"/>
    <property type="project" value="UniProtKB-KW"/>
</dbReference>
<evidence type="ECO:0000256" key="3">
    <source>
        <dbReference type="ARBA" id="ARBA00012438"/>
    </source>
</evidence>
<dbReference type="InterPro" id="IPR036890">
    <property type="entry name" value="HATPase_C_sf"/>
</dbReference>
<dbReference type="InterPro" id="IPR038428">
    <property type="entry name" value="HK_sensor_dom_sf"/>
</dbReference>
<dbReference type="OrthoDB" id="9804645at2"/>
<dbReference type="SMART" id="SM00304">
    <property type="entry name" value="HAMP"/>
    <property type="match status" value="1"/>
</dbReference>
<keyword evidence="5" id="KW-0597">Phosphoprotein</keyword>
<evidence type="ECO:0000256" key="6">
    <source>
        <dbReference type="ARBA" id="ARBA00022679"/>
    </source>
</evidence>
<dbReference type="InterPro" id="IPR003660">
    <property type="entry name" value="HAMP_dom"/>
</dbReference>
<keyword evidence="4" id="KW-0472">Membrane</keyword>
<keyword evidence="7" id="KW-0547">Nucleotide-binding</keyword>
<accession>A0A1G9EP84</accession>
<proteinExistence type="predicted"/>
<dbReference type="InterPro" id="IPR031930">
    <property type="entry name" value="HK_sensor"/>
</dbReference>
<dbReference type="RefSeq" id="WP_089689198.1">
    <property type="nucleotide sequence ID" value="NZ_FNES01000032.1"/>
</dbReference>
<evidence type="ECO:0000256" key="8">
    <source>
        <dbReference type="ARBA" id="ARBA00022777"/>
    </source>
</evidence>
<reference evidence="12 13" key="1">
    <citation type="submission" date="2016-10" db="EMBL/GenBank/DDBJ databases">
        <authorList>
            <person name="de Groot N.N."/>
        </authorList>
    </citation>
    <scope>NUCLEOTIDE SEQUENCE [LARGE SCALE GENOMIC DNA]</scope>
    <source>
        <strain evidence="12 13">CGMCC 1.6133</strain>
    </source>
</reference>
<dbReference type="SUPFAM" id="SSF55874">
    <property type="entry name" value="ATPase domain of HSP90 chaperone/DNA topoisomerase II/histidine kinase"/>
    <property type="match status" value="1"/>
</dbReference>
<dbReference type="PROSITE" id="PS50885">
    <property type="entry name" value="HAMP"/>
    <property type="match status" value="1"/>
</dbReference>
<dbReference type="Pfam" id="PF00512">
    <property type="entry name" value="HisKA"/>
    <property type="match status" value="1"/>
</dbReference>
<keyword evidence="4" id="KW-1003">Cell membrane</keyword>
<dbReference type="Pfam" id="PF00672">
    <property type="entry name" value="HAMP"/>
    <property type="match status" value="1"/>
</dbReference>
<dbReference type="Pfam" id="PF02518">
    <property type="entry name" value="HATPase_c"/>
    <property type="match status" value="1"/>
</dbReference>
<feature type="domain" description="Histidine kinase" evidence="10">
    <location>
        <begin position="236"/>
        <end position="446"/>
    </location>
</feature>
<sequence>MNRRLLWKLCATLALGTLALVWVITFLGAETEQQMSFIAERHQQTLKAWGRTAERLHDAGDEQALASWLNELQQRENTWAAVVRSDLQPLAGSVLTQRLRDGFRIGRSEEWKIHLYFEENPIMETTFADGHTHFLVLLPQRMRPGTYLPEVKLFLKIALPLAVLIALSLVIYRHLMSPLRKLELATRAFSEGNLGVRVRALLGNRNDELTALAETFDSMAERTGQLILSQRHLIADLSHELRTPLTRIDMAVSCVEEGIETQHLLPRIRRECRLMRELVEDALTLAWLENEKPSLDQDSLDLTDLLDSLLEDARYEYPGHRLHTELPHQAEIADSSQRALAQAIENVIRNACTHTPEGGNVWIALNPEPGGFRLTVEDEGPGVAPEHLERIFTPFFRAAGGSDKPGGHGLGLALARRQVEAVGGRIVAENRVSGGLRMTLRFPACRADRGTDREKSAGT</sequence>
<organism evidence="12 13">
    <name type="scientific">Billgrantia gudaonensis</name>
    <dbReference type="NCBI Taxonomy" id="376427"/>
    <lineage>
        <taxon>Bacteria</taxon>
        <taxon>Pseudomonadati</taxon>
        <taxon>Pseudomonadota</taxon>
        <taxon>Gammaproteobacteria</taxon>
        <taxon>Oceanospirillales</taxon>
        <taxon>Halomonadaceae</taxon>
        <taxon>Billgrantia</taxon>
    </lineage>
</organism>
<comment type="subcellular location">
    <subcellularLocation>
        <location evidence="2">Cell membrane</location>
        <topology evidence="2">Multi-pass membrane protein</topology>
    </subcellularLocation>
</comment>
<dbReference type="Gene3D" id="1.10.287.130">
    <property type="match status" value="1"/>
</dbReference>
<dbReference type="SUPFAM" id="SSF158472">
    <property type="entry name" value="HAMP domain-like"/>
    <property type="match status" value="1"/>
</dbReference>
<dbReference type="Gene3D" id="3.30.565.10">
    <property type="entry name" value="Histidine kinase-like ATPase, C-terminal domain"/>
    <property type="match status" value="1"/>
</dbReference>
<name>A0A1G9EP84_9GAMM</name>
<dbReference type="PROSITE" id="PS50109">
    <property type="entry name" value="HIS_KIN"/>
    <property type="match status" value="1"/>
</dbReference>
<dbReference type="Gene3D" id="6.10.340.10">
    <property type="match status" value="1"/>
</dbReference>
<evidence type="ECO:0000256" key="4">
    <source>
        <dbReference type="ARBA" id="ARBA00022475"/>
    </source>
</evidence>
<keyword evidence="8 12" id="KW-0418">Kinase</keyword>